<gene>
    <name evidence="2" type="ORF">GHA_01131</name>
</gene>
<proteinExistence type="predicted"/>
<dbReference type="AlphaFoldDB" id="A0AA35D679"/>
<evidence type="ECO:0000256" key="1">
    <source>
        <dbReference type="SAM" id="MobiDB-lite"/>
    </source>
</evidence>
<sequence length="38" mass="3924">MSTPPIQGQQPTPIKRCGSCGAPVHREPAEGEGLPCGH</sequence>
<evidence type="ECO:0000313" key="3">
    <source>
        <dbReference type="Proteomes" id="UP000834458"/>
    </source>
</evidence>
<comment type="caution">
    <text evidence="2">The sequence shown here is derived from an EMBL/GenBank/DDBJ whole genome shotgun (WGS) entry which is preliminary data.</text>
</comment>
<protein>
    <submittedName>
        <fullName evidence="2">Uncharacterized protein</fullName>
    </submittedName>
</protein>
<accession>A0AA35D679</accession>
<evidence type="ECO:0000313" key="2">
    <source>
        <dbReference type="EMBL" id="CAB5676092.1"/>
    </source>
</evidence>
<feature type="compositionally biased region" description="Low complexity" evidence="1">
    <location>
        <begin position="1"/>
        <end position="14"/>
    </location>
</feature>
<name>A0AA35D679_9BURK</name>
<organism evidence="2 3">
    <name type="scientific">Comamonas aquatica</name>
    <dbReference type="NCBI Taxonomy" id="225991"/>
    <lineage>
        <taxon>Bacteria</taxon>
        <taxon>Pseudomonadati</taxon>
        <taxon>Pseudomonadota</taxon>
        <taxon>Betaproteobacteria</taxon>
        <taxon>Burkholderiales</taxon>
        <taxon>Comamonadaceae</taxon>
        <taxon>Comamonas</taxon>
    </lineage>
</organism>
<dbReference type="EMBL" id="CAHPSC010000011">
    <property type="protein sequence ID" value="CAB5676092.1"/>
    <property type="molecule type" value="Genomic_DNA"/>
</dbReference>
<reference evidence="2" key="1">
    <citation type="submission" date="2020-05" db="EMBL/GenBank/DDBJ databases">
        <authorList>
            <person name="Delgado-Blas J."/>
        </authorList>
    </citation>
    <scope>NUCLEOTIDE SEQUENCE</scope>
    <source>
        <strain evidence="2">BB1454</strain>
    </source>
</reference>
<dbReference type="Proteomes" id="UP000834458">
    <property type="component" value="Unassembled WGS sequence"/>
</dbReference>
<feature type="region of interest" description="Disordered" evidence="1">
    <location>
        <begin position="1"/>
        <end position="38"/>
    </location>
</feature>